<evidence type="ECO:0000256" key="5">
    <source>
        <dbReference type="ARBA" id="ARBA00022884"/>
    </source>
</evidence>
<dbReference type="InterPro" id="IPR020568">
    <property type="entry name" value="Ribosomal_Su5_D2-typ_SF"/>
</dbReference>
<keyword evidence="4" id="KW-0378">Hydrolase</keyword>
<keyword evidence="8" id="KW-1185">Reference proteome</keyword>
<name>A0A495V676_9GAMM</name>
<gene>
    <name evidence="7" type="ORF">BDD21_1485</name>
</gene>
<keyword evidence="3" id="KW-0255">Endonuclease</keyword>
<dbReference type="AlphaFoldDB" id="A0A495V676"/>
<sequence length="86" mass="9847">MLYRENQLEHPRLGLAIAKKCARRAVDRARLKRIVRESFRLNRSRLGGWDIVVLCASGAPAMPNQRLFATLARAWDTIEKQPCVES</sequence>
<evidence type="ECO:0000313" key="8">
    <source>
        <dbReference type="Proteomes" id="UP000274556"/>
    </source>
</evidence>
<proteinExistence type="predicted"/>
<evidence type="ECO:0000256" key="1">
    <source>
        <dbReference type="ARBA" id="ARBA00022694"/>
    </source>
</evidence>
<dbReference type="GO" id="GO:0000049">
    <property type="term" value="F:tRNA binding"/>
    <property type="evidence" value="ECO:0007669"/>
    <property type="project" value="InterPro"/>
</dbReference>
<dbReference type="EMBL" id="RBXL01000001">
    <property type="protein sequence ID" value="RKT44113.1"/>
    <property type="molecule type" value="Genomic_DNA"/>
</dbReference>
<dbReference type="Gene3D" id="3.30.230.10">
    <property type="match status" value="1"/>
</dbReference>
<accession>A0A495V676</accession>
<dbReference type="Pfam" id="PF00825">
    <property type="entry name" value="Ribonuclease_P"/>
    <property type="match status" value="1"/>
</dbReference>
<evidence type="ECO:0000313" key="7">
    <source>
        <dbReference type="EMBL" id="RKT44113.1"/>
    </source>
</evidence>
<organism evidence="7 8">
    <name type="scientific">Thiocapsa rosea</name>
    <dbReference type="NCBI Taxonomy" id="69360"/>
    <lineage>
        <taxon>Bacteria</taxon>
        <taxon>Pseudomonadati</taxon>
        <taxon>Pseudomonadota</taxon>
        <taxon>Gammaproteobacteria</taxon>
        <taxon>Chromatiales</taxon>
        <taxon>Chromatiaceae</taxon>
        <taxon>Thiocapsa</taxon>
    </lineage>
</organism>
<dbReference type="Proteomes" id="UP000274556">
    <property type="component" value="Unassembled WGS sequence"/>
</dbReference>
<evidence type="ECO:0000256" key="6">
    <source>
        <dbReference type="NCBIfam" id="TIGR00188"/>
    </source>
</evidence>
<comment type="caution">
    <text evidence="7">The sequence shown here is derived from an EMBL/GenBank/DDBJ whole genome shotgun (WGS) entry which is preliminary data.</text>
</comment>
<dbReference type="InterPro" id="IPR000100">
    <property type="entry name" value="RNase_P"/>
</dbReference>
<reference evidence="7 8" key="1">
    <citation type="submission" date="2018-10" db="EMBL/GenBank/DDBJ databases">
        <title>Genomic Encyclopedia of Archaeal and Bacterial Type Strains, Phase II (KMG-II): from individual species to whole genera.</title>
        <authorList>
            <person name="Goeker M."/>
        </authorList>
    </citation>
    <scope>NUCLEOTIDE SEQUENCE [LARGE SCALE GENOMIC DNA]</scope>
    <source>
        <strain evidence="7 8">DSM 235</strain>
    </source>
</reference>
<evidence type="ECO:0000256" key="2">
    <source>
        <dbReference type="ARBA" id="ARBA00022722"/>
    </source>
</evidence>
<evidence type="ECO:0000256" key="3">
    <source>
        <dbReference type="ARBA" id="ARBA00022759"/>
    </source>
</evidence>
<dbReference type="EC" id="3.1.26.5" evidence="6"/>
<dbReference type="InterPro" id="IPR014721">
    <property type="entry name" value="Ribsml_uS5_D2-typ_fold_subgr"/>
</dbReference>
<dbReference type="GO" id="GO:0030677">
    <property type="term" value="C:ribonuclease P complex"/>
    <property type="evidence" value="ECO:0007669"/>
    <property type="project" value="TreeGrafter"/>
</dbReference>
<dbReference type="GO" id="GO:0004526">
    <property type="term" value="F:ribonuclease P activity"/>
    <property type="evidence" value="ECO:0007669"/>
    <property type="project" value="UniProtKB-UniRule"/>
</dbReference>
<keyword evidence="5" id="KW-0694">RNA-binding</keyword>
<protein>
    <recommendedName>
        <fullName evidence="6">Ribonuclease P protein component</fullName>
        <ecNumber evidence="6">3.1.26.5</ecNumber>
    </recommendedName>
</protein>
<dbReference type="SUPFAM" id="SSF54211">
    <property type="entry name" value="Ribosomal protein S5 domain 2-like"/>
    <property type="match status" value="1"/>
</dbReference>
<dbReference type="PANTHER" id="PTHR33992">
    <property type="entry name" value="RIBONUCLEASE P PROTEIN COMPONENT"/>
    <property type="match status" value="1"/>
</dbReference>
<keyword evidence="1" id="KW-0819">tRNA processing</keyword>
<keyword evidence="2" id="KW-0540">Nuclease</keyword>
<dbReference type="GO" id="GO:0042781">
    <property type="term" value="F:3'-tRNA processing endoribonuclease activity"/>
    <property type="evidence" value="ECO:0007669"/>
    <property type="project" value="TreeGrafter"/>
</dbReference>
<dbReference type="NCBIfam" id="TIGR00188">
    <property type="entry name" value="rnpA"/>
    <property type="match status" value="1"/>
</dbReference>
<evidence type="ECO:0000256" key="4">
    <source>
        <dbReference type="ARBA" id="ARBA00022801"/>
    </source>
</evidence>
<dbReference type="PANTHER" id="PTHR33992:SF1">
    <property type="entry name" value="RIBONUCLEASE P PROTEIN COMPONENT"/>
    <property type="match status" value="1"/>
</dbReference>